<proteinExistence type="predicted"/>
<organism evidence="2 3">
    <name type="scientific">Candidatus Yanofskybacteria bacterium RIFCSPLOWO2_01_FULL_49_25</name>
    <dbReference type="NCBI Taxonomy" id="1802701"/>
    <lineage>
        <taxon>Bacteria</taxon>
        <taxon>Candidatus Yanofskyibacteriota</taxon>
    </lineage>
</organism>
<dbReference type="EMBL" id="MGKP01000002">
    <property type="protein sequence ID" value="OGN29851.1"/>
    <property type="molecule type" value="Genomic_DNA"/>
</dbReference>
<protein>
    <submittedName>
        <fullName evidence="2">Uncharacterized protein</fullName>
    </submittedName>
</protein>
<evidence type="ECO:0000313" key="3">
    <source>
        <dbReference type="Proteomes" id="UP000179047"/>
    </source>
</evidence>
<accession>A0A1F8GX36</accession>
<comment type="caution">
    <text evidence="2">The sequence shown here is derived from an EMBL/GenBank/DDBJ whole genome shotgun (WGS) entry which is preliminary data.</text>
</comment>
<reference evidence="2 3" key="1">
    <citation type="journal article" date="2016" name="Nat. Commun.">
        <title>Thousands of microbial genomes shed light on interconnected biogeochemical processes in an aquifer system.</title>
        <authorList>
            <person name="Anantharaman K."/>
            <person name="Brown C.T."/>
            <person name="Hug L.A."/>
            <person name="Sharon I."/>
            <person name="Castelle C.J."/>
            <person name="Probst A.J."/>
            <person name="Thomas B.C."/>
            <person name="Singh A."/>
            <person name="Wilkins M.J."/>
            <person name="Karaoz U."/>
            <person name="Brodie E.L."/>
            <person name="Williams K.H."/>
            <person name="Hubbard S.S."/>
            <person name="Banfield J.F."/>
        </authorList>
    </citation>
    <scope>NUCLEOTIDE SEQUENCE [LARGE SCALE GENOMIC DNA]</scope>
</reference>
<feature type="transmembrane region" description="Helical" evidence="1">
    <location>
        <begin position="15"/>
        <end position="35"/>
    </location>
</feature>
<keyword evidence="1" id="KW-1133">Transmembrane helix</keyword>
<sequence length="93" mass="9491">MLEINAKPNRLKRGLLNLCIIVISVATVVSIARLVEAGSLNPGSAPGSTMYDATAIHNALVGTFDSSTIASSSSGSAIQIARCILERMGGGSC</sequence>
<evidence type="ECO:0000313" key="2">
    <source>
        <dbReference type="EMBL" id="OGN29851.1"/>
    </source>
</evidence>
<name>A0A1F8GX36_9BACT</name>
<gene>
    <name evidence="2" type="ORF">A3A33_01010</name>
</gene>
<dbReference type="STRING" id="1802701.A3A33_01010"/>
<evidence type="ECO:0000256" key="1">
    <source>
        <dbReference type="SAM" id="Phobius"/>
    </source>
</evidence>
<dbReference type="Proteomes" id="UP000179047">
    <property type="component" value="Unassembled WGS sequence"/>
</dbReference>
<dbReference type="AlphaFoldDB" id="A0A1F8GX36"/>
<keyword evidence="1" id="KW-0472">Membrane</keyword>
<keyword evidence="1" id="KW-0812">Transmembrane</keyword>